<protein>
    <submittedName>
        <fullName evidence="9">Uncharacterized protein</fullName>
    </submittedName>
</protein>
<dbReference type="EMBL" id="CP144694">
    <property type="protein sequence ID" value="WVZ01772.1"/>
    <property type="molecule type" value="Genomic_DNA"/>
</dbReference>
<keyword evidence="3" id="KW-0540">Nuclease</keyword>
<gene>
    <name evidence="9" type="ORF">V8G54_022578</name>
</gene>
<evidence type="ECO:0000256" key="4">
    <source>
        <dbReference type="ARBA" id="ARBA00022759"/>
    </source>
</evidence>
<dbReference type="Pfam" id="PF17917">
    <property type="entry name" value="RT_RNaseH"/>
    <property type="match status" value="1"/>
</dbReference>
<dbReference type="GO" id="GO:0004519">
    <property type="term" value="F:endonuclease activity"/>
    <property type="evidence" value="ECO:0007669"/>
    <property type="project" value="UniProtKB-KW"/>
</dbReference>
<accession>A0AAQ3RPI2</accession>
<evidence type="ECO:0000256" key="1">
    <source>
        <dbReference type="ARBA" id="ARBA00022679"/>
    </source>
</evidence>
<evidence type="ECO:0000256" key="5">
    <source>
        <dbReference type="ARBA" id="ARBA00022801"/>
    </source>
</evidence>
<evidence type="ECO:0000256" key="2">
    <source>
        <dbReference type="ARBA" id="ARBA00022695"/>
    </source>
</evidence>
<dbReference type="InterPro" id="IPR041373">
    <property type="entry name" value="RT_RNaseH"/>
</dbReference>
<dbReference type="InterPro" id="IPR043502">
    <property type="entry name" value="DNA/RNA_pol_sf"/>
</dbReference>
<keyword evidence="4" id="KW-0255">Endonuclease</keyword>
<dbReference type="GO" id="GO:0003964">
    <property type="term" value="F:RNA-directed DNA polymerase activity"/>
    <property type="evidence" value="ECO:0007669"/>
    <property type="project" value="UniProtKB-KW"/>
</dbReference>
<dbReference type="Gene3D" id="1.10.340.70">
    <property type="match status" value="1"/>
</dbReference>
<evidence type="ECO:0000313" key="9">
    <source>
        <dbReference type="EMBL" id="WVZ01772.1"/>
    </source>
</evidence>
<dbReference type="Gene3D" id="3.10.20.370">
    <property type="match status" value="1"/>
</dbReference>
<dbReference type="InterPro" id="IPR041588">
    <property type="entry name" value="Integrase_H2C2"/>
</dbReference>
<name>A0AAQ3RPI2_VIGMU</name>
<dbReference type="InterPro" id="IPR050951">
    <property type="entry name" value="Retrovirus_Pol_polyprotein"/>
</dbReference>
<evidence type="ECO:0000259" key="8">
    <source>
        <dbReference type="Pfam" id="PF17921"/>
    </source>
</evidence>
<evidence type="ECO:0000256" key="6">
    <source>
        <dbReference type="ARBA" id="ARBA00022918"/>
    </source>
</evidence>
<evidence type="ECO:0000259" key="7">
    <source>
        <dbReference type="Pfam" id="PF17917"/>
    </source>
</evidence>
<dbReference type="CDD" id="cd09274">
    <property type="entry name" value="RNase_HI_RT_Ty3"/>
    <property type="match status" value="1"/>
</dbReference>
<keyword evidence="1" id="KW-0808">Transferase</keyword>
<sequence length="302" mass="34569">MGAVLSQQGHPIAYFSKQFCPKLRHSSTYIRELCAITTAVQKWRQYLLGRHFVIQTDQRSIKELLSQTLLTLEQQKYLFKLLGFDFEIQYRPGKSNAAADALSRLDASTHPATDSLMVLSIPHSKFLSDLKSSLQNNPEFITLRDKIMADPHDFPLFALKEDLIIFKDKIWLPQTSSFIPLLLHEFHSTPMAGHTGISRTLSKLMANFYWHTIHRDVKAFVEQCVTCQQTKLPTHCQSGLLQPIAPLLTVGKISHLILSLDFLLTRDSPPSWLSWTGSLRVLILECFQDLSPHSMWHNYLLI</sequence>
<dbReference type="SUPFAM" id="SSF56672">
    <property type="entry name" value="DNA/RNA polymerases"/>
    <property type="match status" value="1"/>
</dbReference>
<reference evidence="9 10" key="1">
    <citation type="journal article" date="2023" name="Life. Sci Alliance">
        <title>Evolutionary insights into 3D genome organization and epigenetic landscape of Vigna mungo.</title>
        <authorList>
            <person name="Junaid A."/>
            <person name="Singh B."/>
            <person name="Bhatia S."/>
        </authorList>
    </citation>
    <scope>NUCLEOTIDE SEQUENCE [LARGE SCALE GENOMIC DNA]</scope>
    <source>
        <strain evidence="9">Urdbean</strain>
    </source>
</reference>
<dbReference type="GO" id="GO:0016787">
    <property type="term" value="F:hydrolase activity"/>
    <property type="evidence" value="ECO:0007669"/>
    <property type="project" value="UniProtKB-KW"/>
</dbReference>
<dbReference type="AlphaFoldDB" id="A0AAQ3RPI2"/>
<dbReference type="PANTHER" id="PTHR37984:SF5">
    <property type="entry name" value="PROTEIN NYNRIN-LIKE"/>
    <property type="match status" value="1"/>
</dbReference>
<feature type="domain" description="Reverse transcriptase RNase H-like" evidence="7">
    <location>
        <begin position="1"/>
        <end position="83"/>
    </location>
</feature>
<dbReference type="Proteomes" id="UP001374535">
    <property type="component" value="Chromosome 7"/>
</dbReference>
<dbReference type="FunFam" id="1.10.340.70:FF:000001">
    <property type="entry name" value="Retrovirus-related Pol polyprotein from transposon gypsy-like Protein"/>
    <property type="match status" value="1"/>
</dbReference>
<evidence type="ECO:0000313" key="10">
    <source>
        <dbReference type="Proteomes" id="UP001374535"/>
    </source>
</evidence>
<keyword evidence="2" id="KW-0548">Nucleotidyltransferase</keyword>
<keyword evidence="5" id="KW-0378">Hydrolase</keyword>
<keyword evidence="6" id="KW-0695">RNA-directed DNA polymerase</keyword>
<proteinExistence type="predicted"/>
<keyword evidence="10" id="KW-1185">Reference proteome</keyword>
<dbReference type="PANTHER" id="PTHR37984">
    <property type="entry name" value="PROTEIN CBG26694"/>
    <property type="match status" value="1"/>
</dbReference>
<dbReference type="Pfam" id="PF17921">
    <property type="entry name" value="Integrase_H2C2"/>
    <property type="match status" value="1"/>
</dbReference>
<organism evidence="9 10">
    <name type="scientific">Vigna mungo</name>
    <name type="common">Black gram</name>
    <name type="synonym">Phaseolus mungo</name>
    <dbReference type="NCBI Taxonomy" id="3915"/>
    <lineage>
        <taxon>Eukaryota</taxon>
        <taxon>Viridiplantae</taxon>
        <taxon>Streptophyta</taxon>
        <taxon>Embryophyta</taxon>
        <taxon>Tracheophyta</taxon>
        <taxon>Spermatophyta</taxon>
        <taxon>Magnoliopsida</taxon>
        <taxon>eudicotyledons</taxon>
        <taxon>Gunneridae</taxon>
        <taxon>Pentapetalae</taxon>
        <taxon>rosids</taxon>
        <taxon>fabids</taxon>
        <taxon>Fabales</taxon>
        <taxon>Fabaceae</taxon>
        <taxon>Papilionoideae</taxon>
        <taxon>50 kb inversion clade</taxon>
        <taxon>NPAAA clade</taxon>
        <taxon>indigoferoid/millettioid clade</taxon>
        <taxon>Phaseoleae</taxon>
        <taxon>Vigna</taxon>
    </lineage>
</organism>
<feature type="domain" description="Integrase zinc-binding" evidence="8">
    <location>
        <begin position="177"/>
        <end position="231"/>
    </location>
</feature>
<evidence type="ECO:0000256" key="3">
    <source>
        <dbReference type="ARBA" id="ARBA00022722"/>
    </source>
</evidence>